<comment type="caution">
    <text evidence="2">The sequence shown here is derived from an EMBL/GenBank/DDBJ whole genome shotgun (WGS) entry which is preliminary data.</text>
</comment>
<dbReference type="InterPro" id="IPR036291">
    <property type="entry name" value="NAD(P)-bd_dom_sf"/>
</dbReference>
<evidence type="ECO:0000313" key="3">
    <source>
        <dbReference type="Proteomes" id="UP000094009"/>
    </source>
</evidence>
<dbReference type="AlphaFoldDB" id="A0A853L5Q1"/>
<dbReference type="Gene3D" id="3.40.50.720">
    <property type="entry name" value="NAD(P)-binding Rossmann-like Domain"/>
    <property type="match status" value="1"/>
</dbReference>
<sequence>MVIRTGIIGFSEGNGHPFSFSAIVNGYDRKAFSEAGWPVILDYLSRQPADRFGVGDARICCAWTQDHSLTQKLCAACNIERAVKAPEEMLGQIDALIIARDDWQTHAKFAMPFLEAGIPVFIDKPLSLDISELEAFQPYLKAGLLMSTSGLRYAIELEEYTQNKDKIGDIRFVSATVVNDLDKYGIHILDALSGLGFSKPRFISRADTGYESYDIRYDNDVALRLDCLGKVAKTFRINIYGENGNLHLELANNFMAFRRTLERFFNMVVDRKPPIAPDSVIGTMNLIRLAKSMPPSQMLEVSNA</sequence>
<gene>
    <name evidence="2" type="ORF">TH4_02295</name>
</gene>
<dbReference type="SUPFAM" id="SSF51735">
    <property type="entry name" value="NAD(P)-binding Rossmann-fold domains"/>
    <property type="match status" value="1"/>
</dbReference>
<feature type="domain" description="Gfo/Idh/MocA-like oxidoreductase N-terminal" evidence="1">
    <location>
        <begin position="57"/>
        <end position="137"/>
    </location>
</feature>
<dbReference type="InterPro" id="IPR000683">
    <property type="entry name" value="Gfo/Idh/MocA-like_OxRdtase_N"/>
</dbReference>
<dbReference type="EMBL" id="JPVZ01000001">
    <property type="protein sequence ID" value="OAZ11929.1"/>
    <property type="molecule type" value="Genomic_DNA"/>
</dbReference>
<dbReference type="RefSeq" id="WP_167351184.1">
    <property type="nucleotide sequence ID" value="NZ_JPVZ01000001.1"/>
</dbReference>
<protein>
    <recommendedName>
        <fullName evidence="1">Gfo/Idh/MocA-like oxidoreductase N-terminal domain-containing protein</fullName>
    </recommendedName>
</protein>
<evidence type="ECO:0000259" key="1">
    <source>
        <dbReference type="Pfam" id="PF01408"/>
    </source>
</evidence>
<proteinExistence type="predicted"/>
<accession>A0A853L5Q1</accession>
<evidence type="ECO:0000313" key="2">
    <source>
        <dbReference type="EMBL" id="OAZ11929.1"/>
    </source>
</evidence>
<dbReference type="Proteomes" id="UP000094009">
    <property type="component" value="Unassembled WGS sequence"/>
</dbReference>
<reference evidence="2 3" key="1">
    <citation type="submission" date="2014-07" db="EMBL/GenBank/DDBJ databases">
        <title>Draft genome sequence of Thalassospira tepidiphila 1-1B.</title>
        <authorList>
            <person name="Lai Q."/>
            <person name="Shao Z."/>
        </authorList>
    </citation>
    <scope>NUCLEOTIDE SEQUENCE [LARGE SCALE GENOMIC DNA]</scope>
    <source>
        <strain evidence="2 3">MCCC 1A03514</strain>
    </source>
</reference>
<dbReference type="GO" id="GO:0000166">
    <property type="term" value="F:nucleotide binding"/>
    <property type="evidence" value="ECO:0007669"/>
    <property type="project" value="InterPro"/>
</dbReference>
<name>A0A853L5Q1_9PROT</name>
<dbReference type="Pfam" id="PF01408">
    <property type="entry name" value="GFO_IDH_MocA"/>
    <property type="match status" value="1"/>
</dbReference>
<organism evidence="2 3">
    <name type="scientific">Thalassospira tepidiphila MCCC 1A03514</name>
    <dbReference type="NCBI Taxonomy" id="1177930"/>
    <lineage>
        <taxon>Bacteria</taxon>
        <taxon>Pseudomonadati</taxon>
        <taxon>Pseudomonadota</taxon>
        <taxon>Alphaproteobacteria</taxon>
        <taxon>Rhodospirillales</taxon>
        <taxon>Thalassospiraceae</taxon>
        <taxon>Thalassospira</taxon>
    </lineage>
</organism>